<comment type="caution">
    <text evidence="1">The sequence shown here is derived from an EMBL/GenBank/DDBJ whole genome shotgun (WGS) entry which is preliminary data.</text>
</comment>
<evidence type="ECO:0000313" key="1">
    <source>
        <dbReference type="EMBL" id="MBB2206425.1"/>
    </source>
</evidence>
<dbReference type="InterPro" id="IPR017030">
    <property type="entry name" value="Vir_effector_SfrC"/>
</dbReference>
<dbReference type="Proteomes" id="UP000540556">
    <property type="component" value="Unassembled WGS sequence"/>
</dbReference>
<dbReference type="AlphaFoldDB" id="A0A7W4PQD6"/>
<name>A0A7W4PQD6_9PROT</name>
<organism evidence="1 2">
    <name type="scientific">Gluconacetobacter takamatsuzukensis</name>
    <dbReference type="NCBI Taxonomy" id="1286190"/>
    <lineage>
        <taxon>Bacteria</taxon>
        <taxon>Pseudomonadati</taxon>
        <taxon>Pseudomonadota</taxon>
        <taxon>Alphaproteobacteria</taxon>
        <taxon>Acetobacterales</taxon>
        <taxon>Acetobacteraceae</taxon>
        <taxon>Gluconacetobacter</taxon>
    </lineage>
</organism>
<dbReference type="EMBL" id="JABEQK010000015">
    <property type="protein sequence ID" value="MBB2206425.1"/>
    <property type="molecule type" value="Genomic_DNA"/>
</dbReference>
<sequence>MKTLAERTTTLARVAAEAVDWVENHAPEAGADCRKALRRERRVARGLKRAVTRRTTVAVYGASQAGKSYLMSSLSCPAEGALEIGYGDRTLDFLKEINPPGGDESSGLVSRFTLVPPQAPDGAPPVPVRLLSVSDIVRIVGNAFLSDFKLIGVSPPSLSEIMQMLEGLPRLDGKGVLDIDDIEALREYFARKFGDKSWIAELRDPYWDWLAAHVGALAPQALLTALSPLWGRVETLSRYAGELVDALIALGLPELAFCGVEALVPRSGSVLNVSTLFRPLENAGPVRLVGEKGTAATLPRNVVSAIISELVVPVATARWDFMRHTDLLDFPGARSRLQIPEIAAASGQEGTLFLRGKVDYLFELYQANMETTATLLCVADSAQEVTGLPAMIESWIDDTIGCTAAQRRGQADALFVILTKFDRQFEEKGGADESSSDVWDKRLEASLTNFFKSPWVEEWKPGRPFDNVQWLRASTVGSLYRRDASGREGEMLPEVSDRIARRRASYLTSGIVQKHIRDYERAFDEAVRQNDGGISYLAGRLHQICESTVRTEQLEARLRHCVSNVLGLLKPFYYDPSVLDAGEEARKAVASIAVALRELHRNRLLGAFFLSLEPDREAVIAQWREFSTEIDAEPPPVPEDDPLALILGGVAPTPTVREDQHDRFAARVMAHWMKDYLAALPGERSRRFGLEDHAARQFSERMETLARMLDVQGQIAEALRRDCNHVNRLNLSGEKQSVICVELIGRFLTWLGYVDQSPADRPRRVNSDLPIFDRPSPPSGLPNLSEKPSVYLDSFFHDWVTALRTRFEESGPQFDIAANERLGMVLTELGAVEA</sequence>
<protein>
    <recommendedName>
        <fullName evidence="3">Virulence factor</fullName>
    </recommendedName>
</protein>
<accession>A0A7W4PQD6</accession>
<dbReference type="RefSeq" id="WP_182950962.1">
    <property type="nucleotide sequence ID" value="NZ_JABEQK010000015.1"/>
</dbReference>
<dbReference type="PIRSF" id="PIRSF034586">
    <property type="entry name" value="Vir_effector_SfrC"/>
    <property type="match status" value="1"/>
</dbReference>
<gene>
    <name evidence="1" type="ORF">HLH27_15585</name>
</gene>
<keyword evidence="2" id="KW-1185">Reference proteome</keyword>
<evidence type="ECO:0000313" key="2">
    <source>
        <dbReference type="Proteomes" id="UP000540556"/>
    </source>
</evidence>
<evidence type="ECO:0008006" key="3">
    <source>
        <dbReference type="Google" id="ProtNLM"/>
    </source>
</evidence>
<dbReference type="Pfam" id="PF10139">
    <property type="entry name" value="Virul_Fac"/>
    <property type="match status" value="2"/>
</dbReference>
<proteinExistence type="predicted"/>
<reference evidence="1 2" key="1">
    <citation type="submission" date="2020-04" db="EMBL/GenBank/DDBJ databases">
        <title>Description of novel Gluconacetobacter.</title>
        <authorList>
            <person name="Sombolestani A."/>
        </authorList>
    </citation>
    <scope>NUCLEOTIDE SEQUENCE [LARGE SCALE GENOMIC DNA]</scope>
    <source>
        <strain evidence="1 2">LMG 27800</strain>
    </source>
</reference>